<dbReference type="Pfam" id="PF00001">
    <property type="entry name" value="7tm_1"/>
    <property type="match status" value="1"/>
</dbReference>
<dbReference type="Gene3D" id="1.20.1070.10">
    <property type="entry name" value="Rhodopsin 7-helix transmembrane proteins"/>
    <property type="match status" value="2"/>
</dbReference>
<dbReference type="PRINTS" id="PR00237">
    <property type="entry name" value="GPCRRHODOPSN"/>
</dbReference>
<evidence type="ECO:0000256" key="9">
    <source>
        <dbReference type="SAM" id="Phobius"/>
    </source>
</evidence>
<feature type="transmembrane region" description="Helical" evidence="9">
    <location>
        <begin position="75"/>
        <end position="95"/>
    </location>
</feature>
<feature type="transmembrane region" description="Helical" evidence="9">
    <location>
        <begin position="208"/>
        <end position="232"/>
    </location>
</feature>
<dbReference type="PANTHER" id="PTHR24232:SF85">
    <property type="entry name" value="G-PROTEIN COUPLED RECEPTOR 4"/>
    <property type="match status" value="1"/>
</dbReference>
<keyword evidence="4" id="KW-0297">G-protein coupled receptor</keyword>
<evidence type="ECO:0000256" key="8">
    <source>
        <dbReference type="ARBA" id="ARBA00023224"/>
    </source>
</evidence>
<protein>
    <recommendedName>
        <fullName evidence="10">G-protein coupled receptors family 1 profile domain-containing protein</fullName>
    </recommendedName>
</protein>
<proteinExistence type="predicted"/>
<keyword evidence="6" id="KW-0675">Receptor</keyword>
<feature type="transmembrane region" description="Helical" evidence="9">
    <location>
        <begin position="238"/>
        <end position="260"/>
    </location>
</feature>
<sequence length="286" mass="33435">MKMPYNQTYTVIPDFEHNETNCLQNYNCTTSGWDVPFPLNDVTFIVYWVIFFIALPGICFALYKLRSQMTPDQVAPVYVINLLISDLIQICSNPIRMTAWQYGFFVSYVPYLYLHVNVFFMMCKSVERYIMIAHAVWYRKIQSRRTSVIVSVIIWMVSAVVWITSFFLPNMYGMVSVLLLPYPLVIFFFVATWRALSRTSVPRNDQKRIMATLALVLCIYTILFLPFILLLFDVDNNLFISAEILIALNPLFDLLLYVLIRRDVKDDLRALLSCFNKRPKANRANV</sequence>
<feature type="transmembrane region" description="Helical" evidence="9">
    <location>
        <begin position="101"/>
        <end position="122"/>
    </location>
</feature>
<feature type="transmembrane region" description="Helical" evidence="9">
    <location>
        <begin position="44"/>
        <end position="63"/>
    </location>
</feature>
<reference evidence="11 12" key="1">
    <citation type="submission" date="2024-09" db="EMBL/GenBank/DDBJ databases">
        <title>A chromosome-level genome assembly of Gray's grenadier anchovy, Coilia grayii.</title>
        <authorList>
            <person name="Fu Z."/>
        </authorList>
    </citation>
    <scope>NUCLEOTIDE SEQUENCE [LARGE SCALE GENOMIC DNA]</scope>
    <source>
        <strain evidence="11">G4</strain>
        <tissue evidence="11">Muscle</tissue>
    </source>
</reference>
<evidence type="ECO:0000256" key="1">
    <source>
        <dbReference type="ARBA" id="ARBA00004141"/>
    </source>
</evidence>
<keyword evidence="5 9" id="KW-0472">Membrane</keyword>
<evidence type="ECO:0000256" key="3">
    <source>
        <dbReference type="ARBA" id="ARBA00022989"/>
    </source>
</evidence>
<feature type="domain" description="G-protein coupled receptors family 1 profile" evidence="10">
    <location>
        <begin position="57"/>
        <end position="257"/>
    </location>
</feature>
<dbReference type="AlphaFoldDB" id="A0ABD1J896"/>
<evidence type="ECO:0000256" key="6">
    <source>
        <dbReference type="ARBA" id="ARBA00023170"/>
    </source>
</evidence>
<dbReference type="Proteomes" id="UP001591681">
    <property type="component" value="Unassembled WGS sequence"/>
</dbReference>
<dbReference type="InterPro" id="IPR000276">
    <property type="entry name" value="GPCR_Rhodpsn"/>
</dbReference>
<dbReference type="GO" id="GO:0016020">
    <property type="term" value="C:membrane"/>
    <property type="evidence" value="ECO:0007669"/>
    <property type="project" value="UniProtKB-SubCell"/>
</dbReference>
<dbReference type="EMBL" id="JBHFQA010000018">
    <property type="protein sequence ID" value="KAL2083396.1"/>
    <property type="molecule type" value="Genomic_DNA"/>
</dbReference>
<evidence type="ECO:0000259" key="10">
    <source>
        <dbReference type="PROSITE" id="PS50262"/>
    </source>
</evidence>
<accession>A0ABD1J896</accession>
<comment type="subcellular location">
    <subcellularLocation>
        <location evidence="1">Membrane</location>
        <topology evidence="1">Multi-pass membrane protein</topology>
    </subcellularLocation>
</comment>
<dbReference type="InterPro" id="IPR017452">
    <property type="entry name" value="GPCR_Rhodpsn_7TM"/>
</dbReference>
<comment type="caution">
    <text evidence="11">The sequence shown here is derived from an EMBL/GenBank/DDBJ whole genome shotgun (WGS) entry which is preliminary data.</text>
</comment>
<organism evidence="11 12">
    <name type="scientific">Coilia grayii</name>
    <name type="common">Gray's grenadier anchovy</name>
    <dbReference type="NCBI Taxonomy" id="363190"/>
    <lineage>
        <taxon>Eukaryota</taxon>
        <taxon>Metazoa</taxon>
        <taxon>Chordata</taxon>
        <taxon>Craniata</taxon>
        <taxon>Vertebrata</taxon>
        <taxon>Euteleostomi</taxon>
        <taxon>Actinopterygii</taxon>
        <taxon>Neopterygii</taxon>
        <taxon>Teleostei</taxon>
        <taxon>Clupei</taxon>
        <taxon>Clupeiformes</taxon>
        <taxon>Clupeoidei</taxon>
        <taxon>Engraulidae</taxon>
        <taxon>Coilinae</taxon>
        <taxon>Coilia</taxon>
    </lineage>
</organism>
<dbReference type="PROSITE" id="PS50262">
    <property type="entry name" value="G_PROTEIN_RECEP_F1_2"/>
    <property type="match status" value="1"/>
</dbReference>
<dbReference type="GO" id="GO:0004930">
    <property type="term" value="F:G protein-coupled receptor activity"/>
    <property type="evidence" value="ECO:0007669"/>
    <property type="project" value="UniProtKB-KW"/>
</dbReference>
<feature type="transmembrane region" description="Helical" evidence="9">
    <location>
        <begin position="148"/>
        <end position="168"/>
    </location>
</feature>
<feature type="transmembrane region" description="Helical" evidence="9">
    <location>
        <begin position="174"/>
        <end position="196"/>
    </location>
</feature>
<name>A0ABD1J896_9TELE</name>
<evidence type="ECO:0000256" key="2">
    <source>
        <dbReference type="ARBA" id="ARBA00022692"/>
    </source>
</evidence>
<dbReference type="SUPFAM" id="SSF81321">
    <property type="entry name" value="Family A G protein-coupled receptor-like"/>
    <property type="match status" value="1"/>
</dbReference>
<keyword evidence="2 9" id="KW-0812">Transmembrane</keyword>
<dbReference type="PANTHER" id="PTHR24232">
    <property type="entry name" value="G-PROTEIN COUPLED RECEPTOR"/>
    <property type="match status" value="1"/>
</dbReference>
<keyword evidence="12" id="KW-1185">Reference proteome</keyword>
<evidence type="ECO:0000256" key="5">
    <source>
        <dbReference type="ARBA" id="ARBA00023136"/>
    </source>
</evidence>
<gene>
    <name evidence="11" type="ORF">ACEWY4_021169</name>
</gene>
<keyword evidence="3 9" id="KW-1133">Transmembrane helix</keyword>
<keyword evidence="8" id="KW-0807">Transducer</keyword>
<keyword evidence="7" id="KW-0325">Glycoprotein</keyword>
<evidence type="ECO:0000313" key="12">
    <source>
        <dbReference type="Proteomes" id="UP001591681"/>
    </source>
</evidence>
<evidence type="ECO:0000256" key="7">
    <source>
        <dbReference type="ARBA" id="ARBA00023180"/>
    </source>
</evidence>
<evidence type="ECO:0000256" key="4">
    <source>
        <dbReference type="ARBA" id="ARBA00023040"/>
    </source>
</evidence>
<evidence type="ECO:0000313" key="11">
    <source>
        <dbReference type="EMBL" id="KAL2083396.1"/>
    </source>
</evidence>